<dbReference type="EMBL" id="JH719393">
    <property type="protein sequence ID" value="EJC84690.1"/>
    <property type="molecule type" value="Genomic_DNA"/>
</dbReference>
<sequence>MRSPPDTIGRHSRAFFLVFLRTSKTALARHLDDAGRHKREHVVAS</sequence>
<dbReference type="AlphaFoldDB" id="J0L0P5"/>
<organism evidence="1">
    <name type="scientific">Rhizobium leguminosarum bv. trifolii WSM2297</name>
    <dbReference type="NCBI Taxonomy" id="754762"/>
    <lineage>
        <taxon>Bacteria</taxon>
        <taxon>Pseudomonadati</taxon>
        <taxon>Pseudomonadota</taxon>
        <taxon>Alphaproteobacteria</taxon>
        <taxon>Hyphomicrobiales</taxon>
        <taxon>Rhizobiaceae</taxon>
        <taxon>Rhizobium/Agrobacterium group</taxon>
        <taxon>Rhizobium</taxon>
    </lineage>
</organism>
<proteinExistence type="predicted"/>
<reference evidence="1" key="1">
    <citation type="submission" date="2012-02" db="EMBL/GenBank/DDBJ databases">
        <title>Improved High-Quality Draft Sequence of Rhizobium leguminosarum bv. trifolii WSM2297.</title>
        <authorList>
            <consortium name="US DOE Joint Genome Institute"/>
            <person name="Lucas S."/>
            <person name="Han J."/>
            <person name="Lapidus A."/>
            <person name="Cheng J.-F."/>
            <person name="Goodwin L."/>
            <person name="Pitluck S."/>
            <person name="Peters L."/>
            <person name="Ovchinnikova G."/>
            <person name="Zhang X."/>
            <person name="Detter J.C."/>
            <person name="Han C."/>
            <person name="Tapia R."/>
            <person name="Land M."/>
            <person name="Hauser L."/>
            <person name="Kyrpides N."/>
            <person name="Ivanova N."/>
            <person name="Pagani I."/>
            <person name="Brau L."/>
            <person name="Yates R."/>
            <person name="O'Hara G."/>
            <person name="Rui T."/>
            <person name="Howieson J."/>
            <person name="Reeve W."/>
            <person name="Woyke T."/>
        </authorList>
    </citation>
    <scope>NUCLEOTIDE SEQUENCE [LARGE SCALE GENOMIC DNA]</scope>
    <source>
        <strain evidence="1">WSM2297</strain>
    </source>
</reference>
<evidence type="ECO:0000313" key="2">
    <source>
        <dbReference type="EMBL" id="EJC84690.1"/>
    </source>
</evidence>
<accession>J0L0P5</accession>
<dbReference type="Proteomes" id="UP000005732">
    <property type="component" value="Unassembled WGS sequence"/>
</dbReference>
<evidence type="ECO:0000313" key="1">
    <source>
        <dbReference type="EMBL" id="EJC83719.1"/>
    </source>
</evidence>
<gene>
    <name evidence="1" type="ORF">Rleg4DRAFT_5496</name>
    <name evidence="2" type="ORF">Rleg4DRAFT_6525</name>
</gene>
<name>J0L0P5_RHILT</name>
<dbReference type="EMBL" id="JH719393">
    <property type="protein sequence ID" value="EJC83719.1"/>
    <property type="molecule type" value="Genomic_DNA"/>
</dbReference>
<dbReference type="HOGENOM" id="CLU_3204412_0_0_5"/>
<protein>
    <submittedName>
        <fullName evidence="1">Uncharacterized protein</fullName>
    </submittedName>
</protein>